<comment type="catalytic activity">
    <reaction evidence="9">
        <text>XMP + L-glutamine + ATP + H2O = GMP + L-glutamate + AMP + diphosphate + 2 H(+)</text>
        <dbReference type="Rhea" id="RHEA:11680"/>
        <dbReference type="ChEBI" id="CHEBI:15377"/>
        <dbReference type="ChEBI" id="CHEBI:15378"/>
        <dbReference type="ChEBI" id="CHEBI:29985"/>
        <dbReference type="ChEBI" id="CHEBI:30616"/>
        <dbReference type="ChEBI" id="CHEBI:33019"/>
        <dbReference type="ChEBI" id="CHEBI:57464"/>
        <dbReference type="ChEBI" id="CHEBI:58115"/>
        <dbReference type="ChEBI" id="CHEBI:58359"/>
        <dbReference type="ChEBI" id="CHEBI:456215"/>
        <dbReference type="EC" id="6.3.5.2"/>
    </reaction>
</comment>
<protein>
    <recommendedName>
        <fullName evidence="9">GMP synthase [glutamine-hydrolyzing]</fullName>
        <ecNumber evidence="9">6.3.5.2</ecNumber>
    </recommendedName>
    <alternativeName>
        <fullName evidence="9">GMP synthetase</fullName>
    </alternativeName>
    <alternativeName>
        <fullName evidence="9">Glutamine amidotransferase</fullName>
    </alternativeName>
</protein>
<name>A0A388TIU0_9BACT</name>
<dbReference type="PROSITE" id="PS51273">
    <property type="entry name" value="GATASE_TYPE_1"/>
    <property type="match status" value="1"/>
</dbReference>
<dbReference type="AlphaFoldDB" id="A0A388TIU0"/>
<dbReference type="NCBIfam" id="TIGR00884">
    <property type="entry name" value="guaA_Cterm"/>
    <property type="match status" value="1"/>
</dbReference>
<accession>A0A388TIU0</accession>
<dbReference type="SUPFAM" id="SSF52317">
    <property type="entry name" value="Class I glutamine amidotransferase-like"/>
    <property type="match status" value="1"/>
</dbReference>
<keyword evidence="6 9" id="KW-0658">Purine biosynthesis</keyword>
<evidence type="ECO:0000256" key="10">
    <source>
        <dbReference type="PROSITE-ProRule" id="PRU00886"/>
    </source>
</evidence>
<dbReference type="Pfam" id="PF02540">
    <property type="entry name" value="NAD_synthase"/>
    <property type="match status" value="1"/>
</dbReference>
<organism evidence="12 13">
    <name type="scientific">Candidatus Termititenax persephonae</name>
    <dbReference type="NCBI Taxonomy" id="2218525"/>
    <lineage>
        <taxon>Bacteria</taxon>
        <taxon>Bacillati</taxon>
        <taxon>Candidatus Margulisiibacteriota</taxon>
        <taxon>Candidatus Termititenacia</taxon>
        <taxon>Candidatus Termititenacales</taxon>
        <taxon>Candidatus Termititenacaceae</taxon>
        <taxon>Candidatus Termititenax</taxon>
    </lineage>
</organism>
<dbReference type="PRINTS" id="PR00099">
    <property type="entry name" value="CPSGATASE"/>
</dbReference>
<dbReference type="PRINTS" id="PR00096">
    <property type="entry name" value="GATASE"/>
</dbReference>
<evidence type="ECO:0000256" key="6">
    <source>
        <dbReference type="ARBA" id="ARBA00022755"/>
    </source>
</evidence>
<dbReference type="GO" id="GO:0003921">
    <property type="term" value="F:GMP synthase activity"/>
    <property type="evidence" value="ECO:0007669"/>
    <property type="project" value="InterPro"/>
</dbReference>
<comment type="pathway">
    <text evidence="2 9">Purine metabolism; GMP biosynthesis; GMP from XMP (L-Gln route): step 1/1.</text>
</comment>
<dbReference type="UniPathway" id="UPA00189">
    <property type="reaction ID" value="UER00296"/>
</dbReference>
<feature type="active site" description="Nucleophile" evidence="9">
    <location>
        <position position="78"/>
    </location>
</feature>
<evidence type="ECO:0000256" key="4">
    <source>
        <dbReference type="ARBA" id="ARBA00022741"/>
    </source>
</evidence>
<dbReference type="GO" id="GO:0005829">
    <property type="term" value="C:cytosol"/>
    <property type="evidence" value="ECO:0007669"/>
    <property type="project" value="TreeGrafter"/>
</dbReference>
<dbReference type="Gene3D" id="3.30.300.10">
    <property type="match status" value="1"/>
</dbReference>
<evidence type="ECO:0000259" key="11">
    <source>
        <dbReference type="PROSITE" id="PS51553"/>
    </source>
</evidence>
<dbReference type="SUPFAM" id="SSF52402">
    <property type="entry name" value="Adenine nucleotide alpha hydrolases-like"/>
    <property type="match status" value="1"/>
</dbReference>
<reference evidence="12 13" key="1">
    <citation type="journal article" date="2019" name="ISME J.">
        <title>Genome analyses of uncultured TG2/ZB3 bacteria in 'Margulisbacteria' specifically attached to ectosymbiotic spirochetes of protists in the termite gut.</title>
        <authorList>
            <person name="Utami Y.D."/>
            <person name="Kuwahara H."/>
            <person name="Igai K."/>
            <person name="Murakami T."/>
            <person name="Sugaya K."/>
            <person name="Morikawa T."/>
            <person name="Nagura Y."/>
            <person name="Yuki M."/>
            <person name="Deevong P."/>
            <person name="Inoue T."/>
            <person name="Kihara K."/>
            <person name="Lo N."/>
            <person name="Yamada A."/>
            <person name="Ohkuma M."/>
            <person name="Hongoh Y."/>
        </authorList>
    </citation>
    <scope>NUCLEOTIDE SEQUENCE [LARGE SCALE GENOMIC DNA]</scope>
    <source>
        <strain evidence="12">NkOx7-02</strain>
    </source>
</reference>
<dbReference type="Pfam" id="PF00958">
    <property type="entry name" value="GMP_synt_C"/>
    <property type="match status" value="1"/>
</dbReference>
<evidence type="ECO:0000313" key="13">
    <source>
        <dbReference type="Proteomes" id="UP000275925"/>
    </source>
</evidence>
<dbReference type="FunFam" id="3.30.300.10:FF:000002">
    <property type="entry name" value="GMP synthase [glutamine-hydrolyzing]"/>
    <property type="match status" value="1"/>
</dbReference>
<evidence type="ECO:0000256" key="1">
    <source>
        <dbReference type="ARBA" id="ARBA00002332"/>
    </source>
</evidence>
<dbReference type="InterPro" id="IPR014729">
    <property type="entry name" value="Rossmann-like_a/b/a_fold"/>
</dbReference>
<dbReference type="SUPFAM" id="SSF54810">
    <property type="entry name" value="GMP synthetase C-terminal dimerisation domain"/>
    <property type="match status" value="1"/>
</dbReference>
<dbReference type="Gene3D" id="3.40.50.620">
    <property type="entry name" value="HUPs"/>
    <property type="match status" value="1"/>
</dbReference>
<feature type="domain" description="GMPS ATP-PPase" evidence="11">
    <location>
        <begin position="193"/>
        <end position="388"/>
    </location>
</feature>
<dbReference type="InterPro" id="IPR001674">
    <property type="entry name" value="GMP_synth_C"/>
</dbReference>
<dbReference type="NCBIfam" id="TIGR00888">
    <property type="entry name" value="guaA_Nterm"/>
    <property type="match status" value="1"/>
</dbReference>
<dbReference type="NCBIfam" id="NF000848">
    <property type="entry name" value="PRK00074.1"/>
    <property type="match status" value="1"/>
</dbReference>
<dbReference type="EC" id="6.3.5.2" evidence="9"/>
<dbReference type="Gene3D" id="3.40.50.880">
    <property type="match status" value="1"/>
</dbReference>
<dbReference type="CDD" id="cd01742">
    <property type="entry name" value="GATase1_GMP_Synthase"/>
    <property type="match status" value="1"/>
</dbReference>
<dbReference type="Pfam" id="PF00117">
    <property type="entry name" value="GATase"/>
    <property type="match status" value="1"/>
</dbReference>
<keyword evidence="4 9" id="KW-0547">Nucleotide-binding</keyword>
<gene>
    <name evidence="9 12" type="primary">guaA</name>
    <name evidence="12" type="ORF">NO2_1242</name>
</gene>
<dbReference type="FunFam" id="3.40.50.880:FF:000001">
    <property type="entry name" value="GMP synthase [glutamine-hydrolyzing]"/>
    <property type="match status" value="1"/>
</dbReference>
<dbReference type="GO" id="GO:0005524">
    <property type="term" value="F:ATP binding"/>
    <property type="evidence" value="ECO:0007669"/>
    <property type="project" value="UniProtKB-UniRule"/>
</dbReference>
<sequence>MIIILDYGSQYAQLIARRVRECNVYSELVAHDITAARVRELRPEGIILSGGPASVYEQDAPRLDPAILDLGIPILGICYGMQLIMDMLGGKVERRTEKREYGRAALRVDTASALFVGIEDSFTAWMSHGDSCVVLADGFRRIASTDSLEQAAVEQAARKIYGVQFHPEVAHTVKGMDVLKNFIFGICQAQAVWTMANYIETEVKRIRATVGSGRVLLGLSGGVDSTTVAALLHKAVGNQLICMFIDQGFLRQGEARRVADLIAKHMRIRLVQVDAAQRFMERVKGISDPEEKRRRIGNEFVRTFEAEARKIGNFQFLAQGTLYPDVIESAVSGGTQAKTAAKIKTHHNVGGLPADMQFKLLEPLRWLFKDEVRRLGRELGLHEDLVNRHPFPGPGLAIRIIGEITPERVRVLQEADAIVMGEIKAAGWYDKIWQVPVILLPEVRTVGVMGDARTYGMTCAVRCVTSEDAMTARAAHLPWELLEKISARVINEVPEITRVCYDISSKPPATIEWE</sequence>
<feature type="binding site" evidence="10">
    <location>
        <begin position="220"/>
        <end position="226"/>
    </location>
    <ligand>
        <name>ATP</name>
        <dbReference type="ChEBI" id="CHEBI:30616"/>
    </ligand>
</feature>
<dbReference type="InterPro" id="IPR025777">
    <property type="entry name" value="GMPS_ATP_PPase_dom"/>
</dbReference>
<dbReference type="InterPro" id="IPR022310">
    <property type="entry name" value="NAD/GMP_synthase"/>
</dbReference>
<keyword evidence="7 9" id="KW-0067">ATP-binding</keyword>
<keyword evidence="5 9" id="KW-0332">GMP biosynthesis</keyword>
<dbReference type="InterPro" id="IPR029062">
    <property type="entry name" value="Class_I_gatase-like"/>
</dbReference>
<evidence type="ECO:0000256" key="9">
    <source>
        <dbReference type="HAMAP-Rule" id="MF_00344"/>
    </source>
</evidence>
<dbReference type="EMBL" id="BGZO01000045">
    <property type="protein sequence ID" value="GBR76744.1"/>
    <property type="molecule type" value="Genomic_DNA"/>
</dbReference>
<feature type="active site" evidence="9">
    <location>
        <position position="168"/>
    </location>
</feature>
<evidence type="ECO:0000256" key="5">
    <source>
        <dbReference type="ARBA" id="ARBA00022749"/>
    </source>
</evidence>
<feature type="active site" evidence="9">
    <location>
        <position position="166"/>
    </location>
</feature>
<proteinExistence type="inferred from homology"/>
<evidence type="ECO:0000256" key="8">
    <source>
        <dbReference type="ARBA" id="ARBA00022962"/>
    </source>
</evidence>
<dbReference type="PROSITE" id="PS51553">
    <property type="entry name" value="GMPS_ATP_PPASE"/>
    <property type="match status" value="1"/>
</dbReference>
<dbReference type="InterPro" id="IPR004739">
    <property type="entry name" value="GMP_synth_GATase"/>
</dbReference>
<keyword evidence="3 9" id="KW-0436">Ligase</keyword>
<keyword evidence="8 9" id="KW-0315">Glutamine amidotransferase</keyword>
<dbReference type="HAMAP" id="MF_00344">
    <property type="entry name" value="GMP_synthase"/>
    <property type="match status" value="1"/>
</dbReference>
<dbReference type="InterPro" id="IPR017926">
    <property type="entry name" value="GATASE"/>
</dbReference>
<comment type="subunit">
    <text evidence="9">Homodimer.</text>
</comment>
<dbReference type="FunFam" id="3.40.50.620:FF:000001">
    <property type="entry name" value="GMP synthase [glutamine-hydrolyzing]"/>
    <property type="match status" value="1"/>
</dbReference>
<dbReference type="PANTHER" id="PTHR11922">
    <property type="entry name" value="GMP SYNTHASE-RELATED"/>
    <property type="match status" value="1"/>
</dbReference>
<dbReference type="InterPro" id="IPR022955">
    <property type="entry name" value="GMP_synthase"/>
</dbReference>
<dbReference type="Proteomes" id="UP000275925">
    <property type="component" value="Unassembled WGS sequence"/>
</dbReference>
<evidence type="ECO:0000313" key="12">
    <source>
        <dbReference type="EMBL" id="GBR76744.1"/>
    </source>
</evidence>
<evidence type="ECO:0000256" key="2">
    <source>
        <dbReference type="ARBA" id="ARBA00005153"/>
    </source>
</evidence>
<comment type="function">
    <text evidence="1 9">Catalyzes the synthesis of GMP from XMP.</text>
</comment>
<keyword evidence="13" id="KW-1185">Reference proteome</keyword>
<evidence type="ECO:0000256" key="7">
    <source>
        <dbReference type="ARBA" id="ARBA00022840"/>
    </source>
</evidence>
<dbReference type="PANTHER" id="PTHR11922:SF2">
    <property type="entry name" value="GMP SYNTHASE [GLUTAMINE-HYDROLYZING]"/>
    <property type="match status" value="1"/>
</dbReference>
<evidence type="ECO:0000256" key="3">
    <source>
        <dbReference type="ARBA" id="ARBA00022598"/>
    </source>
</evidence>
<dbReference type="CDD" id="cd01997">
    <property type="entry name" value="GMP_synthase_C"/>
    <property type="match status" value="1"/>
</dbReference>
<dbReference type="PRINTS" id="PR00097">
    <property type="entry name" value="ANTSNTHASEII"/>
</dbReference>
<comment type="caution">
    <text evidence="12">The sequence shown here is derived from an EMBL/GenBank/DDBJ whole genome shotgun (WGS) entry which is preliminary data.</text>
</comment>